<evidence type="ECO:0000256" key="3">
    <source>
        <dbReference type="ARBA" id="ARBA00022989"/>
    </source>
</evidence>
<dbReference type="Gene3D" id="1.25.40.10">
    <property type="entry name" value="Tetratricopeptide repeat domain"/>
    <property type="match status" value="1"/>
</dbReference>
<dbReference type="Proteomes" id="UP000006377">
    <property type="component" value="Chromosome"/>
</dbReference>
<comment type="subcellular location">
    <subcellularLocation>
        <location evidence="1">Membrane</location>
    </subcellularLocation>
</comment>
<dbReference type="AlphaFoldDB" id="A7HST9"/>
<keyword evidence="2 6" id="KW-0812">Transmembrane</keyword>
<organism evidence="8 9">
    <name type="scientific">Parvibaculum lavamentivorans (strain DS-1 / DSM 13023 / NCIMB 13966)</name>
    <dbReference type="NCBI Taxonomy" id="402881"/>
    <lineage>
        <taxon>Bacteria</taxon>
        <taxon>Pseudomonadati</taxon>
        <taxon>Pseudomonadota</taxon>
        <taxon>Alphaproteobacteria</taxon>
        <taxon>Hyphomicrobiales</taxon>
        <taxon>Parvibaculaceae</taxon>
        <taxon>Parvibaculum</taxon>
    </lineage>
</organism>
<dbReference type="Pfam" id="PF07219">
    <property type="entry name" value="HemY_N"/>
    <property type="match status" value="1"/>
</dbReference>
<dbReference type="STRING" id="402881.Plav_1352"/>
<dbReference type="InterPro" id="IPR011990">
    <property type="entry name" value="TPR-like_helical_dom_sf"/>
</dbReference>
<evidence type="ECO:0000256" key="4">
    <source>
        <dbReference type="ARBA" id="ARBA00023136"/>
    </source>
</evidence>
<dbReference type="PIRSF" id="PIRSF031802">
    <property type="entry name" value="UCP031802"/>
    <property type="match status" value="1"/>
</dbReference>
<evidence type="ECO:0000259" key="7">
    <source>
        <dbReference type="Pfam" id="PF07219"/>
    </source>
</evidence>
<reference evidence="8 9" key="1">
    <citation type="journal article" date="2011" name="Stand. Genomic Sci.">
        <title>Complete genome sequence of Parvibaculum lavamentivorans type strain (DS-1(T)).</title>
        <authorList>
            <person name="Schleheck D."/>
            <person name="Weiss M."/>
            <person name="Pitluck S."/>
            <person name="Bruce D."/>
            <person name="Land M.L."/>
            <person name="Han S."/>
            <person name="Saunders E."/>
            <person name="Tapia R."/>
            <person name="Detter C."/>
            <person name="Brettin T."/>
            <person name="Han J."/>
            <person name="Woyke T."/>
            <person name="Goodwin L."/>
            <person name="Pennacchio L."/>
            <person name="Nolan M."/>
            <person name="Cook A.M."/>
            <person name="Kjelleberg S."/>
            <person name="Thomas T."/>
        </authorList>
    </citation>
    <scope>NUCLEOTIDE SEQUENCE [LARGE SCALE GENOMIC DNA]</scope>
    <source>
        <strain evidence="9">DS-1 / DSM 13023 / NCIMB 13966</strain>
    </source>
</reference>
<dbReference type="RefSeq" id="WP_012110246.1">
    <property type="nucleotide sequence ID" value="NC_009719.1"/>
</dbReference>
<name>A7HST9_PARL1</name>
<dbReference type="HOGENOM" id="CLU_028454_0_0_5"/>
<feature type="compositionally biased region" description="Basic and acidic residues" evidence="5">
    <location>
        <begin position="503"/>
        <end position="512"/>
    </location>
</feature>
<keyword evidence="4 6" id="KW-0472">Membrane</keyword>
<protein>
    <submittedName>
        <fullName evidence="8">HemY domain protein</fullName>
    </submittedName>
</protein>
<dbReference type="EMBL" id="CP000774">
    <property type="protein sequence ID" value="ABS62972.1"/>
    <property type="molecule type" value="Genomic_DNA"/>
</dbReference>
<evidence type="ECO:0000256" key="6">
    <source>
        <dbReference type="SAM" id="Phobius"/>
    </source>
</evidence>
<dbReference type="eggNOG" id="COG3898">
    <property type="taxonomic scope" value="Bacteria"/>
</dbReference>
<accession>A7HST9</accession>
<dbReference type="InterPro" id="IPR010817">
    <property type="entry name" value="HemY_N"/>
</dbReference>
<feature type="region of interest" description="Disordered" evidence="5">
    <location>
        <begin position="449"/>
        <end position="512"/>
    </location>
</feature>
<gene>
    <name evidence="8" type="ordered locus">Plav_1352</name>
</gene>
<dbReference type="SUPFAM" id="SSF48452">
    <property type="entry name" value="TPR-like"/>
    <property type="match status" value="1"/>
</dbReference>
<feature type="transmembrane region" description="Helical" evidence="6">
    <location>
        <begin position="42"/>
        <end position="62"/>
    </location>
</feature>
<keyword evidence="3 6" id="KW-1133">Transmembrane helix</keyword>
<evidence type="ECO:0000256" key="5">
    <source>
        <dbReference type="SAM" id="MobiDB-lite"/>
    </source>
</evidence>
<dbReference type="KEGG" id="pla:Plav_1352"/>
<evidence type="ECO:0000256" key="1">
    <source>
        <dbReference type="ARBA" id="ARBA00004370"/>
    </source>
</evidence>
<feature type="domain" description="HemY N-terminal" evidence="7">
    <location>
        <begin position="26"/>
        <end position="132"/>
    </location>
</feature>
<dbReference type="InterPro" id="IPR016982">
    <property type="entry name" value="Mms48"/>
</dbReference>
<evidence type="ECO:0000313" key="8">
    <source>
        <dbReference type="EMBL" id="ABS62972.1"/>
    </source>
</evidence>
<dbReference type="GO" id="GO:0016020">
    <property type="term" value="C:membrane"/>
    <property type="evidence" value="ECO:0007669"/>
    <property type="project" value="UniProtKB-SubCell"/>
</dbReference>
<evidence type="ECO:0000313" key="9">
    <source>
        <dbReference type="Proteomes" id="UP000006377"/>
    </source>
</evidence>
<evidence type="ECO:0000256" key="2">
    <source>
        <dbReference type="ARBA" id="ARBA00022692"/>
    </source>
</evidence>
<sequence length="512" mass="55447">MLRALYIFLIVAVLSGIAIWLADNPGDLIMHWRGYEIRTSFVVGVGVMALAAFLVLLAYRIIVSFIETPASVSAYLEKRRQQKGFLALSRGMVAVAAGDAADAKRYAAQAHKLLDAPPLTLLLAAQAAQLEGNEAAATAYFEQMLAAPETEFLGLRGLFIQARRAGDRDGALAHARRAFNLRPQTPWAAQAVFEIEAAEEDWDAALETLDRVVSAKLIPRDEARRRRAVLLTARAMTAAEAAYGQVGEGRTSALEKATKLSLEAVSLEPKFPPAVALAARLCGETGRARKGMKLIEDAWSDAPHPDLADVWLDMIEGESGYDRATRARVLASRNVDHIESRILVARGAIGARDWAAAREALVPYTGAEAKEVPTQCICELMAEIEEGEFGDRGASRSWLTRALHAPADPQWTGTGYRSPRWSPVNPVTGEFDALEWSAPLPMLGRETAAVEPAPAKSTPEPAPVQSAERSIAAREEHKSTAAGEVLAFQPPLPDDPGPDELADDAHEGERKW</sequence>
<keyword evidence="9" id="KW-1185">Reference proteome</keyword>
<feature type="transmembrane region" description="Helical" evidence="6">
    <location>
        <begin position="6"/>
        <end position="22"/>
    </location>
</feature>
<proteinExistence type="predicted"/>